<dbReference type="GO" id="GO:0012505">
    <property type="term" value="C:endomembrane system"/>
    <property type="evidence" value="ECO:0007669"/>
    <property type="project" value="TreeGrafter"/>
</dbReference>
<dbReference type="Pfam" id="PF00804">
    <property type="entry name" value="Syntaxin"/>
    <property type="match status" value="1"/>
</dbReference>
<dbReference type="InterPro" id="IPR000727">
    <property type="entry name" value="T_SNARE_dom"/>
</dbReference>
<accession>A0A8S0W1H1</accession>
<dbReference type="Gene3D" id="1.20.58.70">
    <property type="match status" value="1"/>
</dbReference>
<evidence type="ECO:0000313" key="9">
    <source>
        <dbReference type="EMBL" id="CAA7271775.1"/>
    </source>
</evidence>
<dbReference type="GO" id="GO:0031201">
    <property type="term" value="C:SNARE complex"/>
    <property type="evidence" value="ECO:0007669"/>
    <property type="project" value="TreeGrafter"/>
</dbReference>
<dbReference type="InterPro" id="IPR006011">
    <property type="entry name" value="Syntaxin_N"/>
</dbReference>
<comment type="caution">
    <text evidence="9">The sequence shown here is derived from an EMBL/GenBank/DDBJ whole genome shotgun (WGS) entry which is preliminary data.</text>
</comment>
<dbReference type="PROSITE" id="PS50192">
    <property type="entry name" value="T_SNARE"/>
    <property type="match status" value="1"/>
</dbReference>
<dbReference type="SMART" id="SM00503">
    <property type="entry name" value="SynN"/>
    <property type="match status" value="1"/>
</dbReference>
<dbReference type="GO" id="GO:0006887">
    <property type="term" value="P:exocytosis"/>
    <property type="evidence" value="ECO:0007669"/>
    <property type="project" value="TreeGrafter"/>
</dbReference>
<evidence type="ECO:0000313" key="10">
    <source>
        <dbReference type="Proteomes" id="UP000467700"/>
    </source>
</evidence>
<dbReference type="SUPFAM" id="SSF47661">
    <property type="entry name" value="t-snare proteins"/>
    <property type="match status" value="1"/>
</dbReference>
<dbReference type="GO" id="GO:0006906">
    <property type="term" value="P:vesicle fusion"/>
    <property type="evidence" value="ECO:0007669"/>
    <property type="project" value="TreeGrafter"/>
</dbReference>
<evidence type="ECO:0000256" key="2">
    <source>
        <dbReference type="ARBA" id="ARBA00009063"/>
    </source>
</evidence>
<keyword evidence="5 7" id="KW-0472">Membrane</keyword>
<evidence type="ECO:0000256" key="3">
    <source>
        <dbReference type="ARBA" id="ARBA00022692"/>
    </source>
</evidence>
<proteinExistence type="inferred from homology"/>
<comment type="similarity">
    <text evidence="2">Belongs to the syntaxin family.</text>
</comment>
<reference evidence="9 10" key="1">
    <citation type="submission" date="2020-01" db="EMBL/GenBank/DDBJ databases">
        <authorList>
            <person name="Gupta K D."/>
        </authorList>
    </citation>
    <scope>NUCLEOTIDE SEQUENCE [LARGE SCALE GENOMIC DNA]</scope>
</reference>
<dbReference type="GO" id="GO:0006886">
    <property type="term" value="P:intracellular protein transport"/>
    <property type="evidence" value="ECO:0007669"/>
    <property type="project" value="TreeGrafter"/>
</dbReference>
<feature type="transmembrane region" description="Helical" evidence="7">
    <location>
        <begin position="330"/>
        <end position="351"/>
    </location>
</feature>
<protein>
    <recommendedName>
        <fullName evidence="8">t-SNARE coiled-coil homology domain-containing protein</fullName>
    </recommendedName>
</protein>
<dbReference type="AlphaFoldDB" id="A0A8S0W1H1"/>
<comment type="subcellular location">
    <subcellularLocation>
        <location evidence="1">Membrane</location>
        <topology evidence="1">Single-pass type IV membrane protein</topology>
    </subcellularLocation>
</comment>
<sequence>MASWMGVYIGFLLADMSECRARVHNHSHHAGTRFETDATLRTLVVSPFRPPSLSLMAYNDRLAAARARRGQAIELSDLNGQPAPATPTPASPAAGQSDLPAFLAEDASIQQGIQQLKNNVAQLATLRLQSLNAIDDSRHTYAERIDSLTTETRTLTQELKERIQNLERTPLTQDAQLRRNRLTLLRTKFLEALQDYQREEQEGRVKSRERVERQLKIVYPKATPEEVATAVNGGGDQIFAQALTSSTRYGESRAAYREVQERQQDLRRVEQTLAELAQLFSDMGTLVEQQDAIISDVEKTAQTVTEDTEKALKNTETAVVHAKSYRKGRWICFFIFLVCIAILAIVLGIVFGRR</sequence>
<evidence type="ECO:0000256" key="6">
    <source>
        <dbReference type="SAM" id="MobiDB-lite"/>
    </source>
</evidence>
<dbReference type="PANTHER" id="PTHR19957:SF307">
    <property type="entry name" value="PROTEIN SSO1-RELATED"/>
    <property type="match status" value="1"/>
</dbReference>
<dbReference type="GO" id="GO:0005484">
    <property type="term" value="F:SNAP receptor activity"/>
    <property type="evidence" value="ECO:0007669"/>
    <property type="project" value="TreeGrafter"/>
</dbReference>
<evidence type="ECO:0000259" key="8">
    <source>
        <dbReference type="PROSITE" id="PS50192"/>
    </source>
</evidence>
<dbReference type="Proteomes" id="UP000467700">
    <property type="component" value="Unassembled WGS sequence"/>
</dbReference>
<evidence type="ECO:0000256" key="4">
    <source>
        <dbReference type="ARBA" id="ARBA00022989"/>
    </source>
</evidence>
<dbReference type="PANTHER" id="PTHR19957">
    <property type="entry name" value="SYNTAXIN"/>
    <property type="match status" value="1"/>
</dbReference>
<dbReference type="GO" id="GO:0048278">
    <property type="term" value="P:vesicle docking"/>
    <property type="evidence" value="ECO:0007669"/>
    <property type="project" value="TreeGrafter"/>
</dbReference>
<dbReference type="InterPro" id="IPR045242">
    <property type="entry name" value="Syntaxin"/>
</dbReference>
<name>A0A8S0W1H1_CYCAE</name>
<evidence type="ECO:0000256" key="5">
    <source>
        <dbReference type="ARBA" id="ARBA00023136"/>
    </source>
</evidence>
<organism evidence="9 10">
    <name type="scientific">Cyclocybe aegerita</name>
    <name type="common">Black poplar mushroom</name>
    <name type="synonym">Agrocybe aegerita</name>
    <dbReference type="NCBI Taxonomy" id="1973307"/>
    <lineage>
        <taxon>Eukaryota</taxon>
        <taxon>Fungi</taxon>
        <taxon>Dikarya</taxon>
        <taxon>Basidiomycota</taxon>
        <taxon>Agaricomycotina</taxon>
        <taxon>Agaricomycetes</taxon>
        <taxon>Agaricomycetidae</taxon>
        <taxon>Agaricales</taxon>
        <taxon>Agaricineae</taxon>
        <taxon>Bolbitiaceae</taxon>
        <taxon>Cyclocybe</taxon>
    </lineage>
</organism>
<keyword evidence="3 7" id="KW-0812">Transmembrane</keyword>
<keyword evidence="4 7" id="KW-1133">Transmembrane helix</keyword>
<feature type="region of interest" description="Disordered" evidence="6">
    <location>
        <begin position="77"/>
        <end position="96"/>
    </location>
</feature>
<evidence type="ECO:0000256" key="7">
    <source>
        <dbReference type="SAM" id="Phobius"/>
    </source>
</evidence>
<dbReference type="CDD" id="cd15849">
    <property type="entry name" value="SNARE_Sso1"/>
    <property type="match status" value="1"/>
</dbReference>
<keyword evidence="10" id="KW-1185">Reference proteome</keyword>
<dbReference type="InterPro" id="IPR010989">
    <property type="entry name" value="SNARE"/>
</dbReference>
<dbReference type="GO" id="GO:0005886">
    <property type="term" value="C:plasma membrane"/>
    <property type="evidence" value="ECO:0007669"/>
    <property type="project" value="TreeGrafter"/>
</dbReference>
<dbReference type="GO" id="GO:0000149">
    <property type="term" value="F:SNARE binding"/>
    <property type="evidence" value="ECO:0007669"/>
    <property type="project" value="TreeGrafter"/>
</dbReference>
<dbReference type="SMART" id="SM00397">
    <property type="entry name" value="t_SNARE"/>
    <property type="match status" value="1"/>
</dbReference>
<gene>
    <name evidence="9" type="ORF">AAE3_LOCUS13949</name>
</gene>
<dbReference type="Pfam" id="PF05739">
    <property type="entry name" value="SNARE"/>
    <property type="match status" value="1"/>
</dbReference>
<feature type="domain" description="T-SNARE coiled-coil homology" evidence="8">
    <location>
        <begin position="256"/>
        <end position="318"/>
    </location>
</feature>
<evidence type="ECO:0000256" key="1">
    <source>
        <dbReference type="ARBA" id="ARBA00004211"/>
    </source>
</evidence>
<dbReference type="OrthoDB" id="10255013at2759"/>
<dbReference type="EMBL" id="CACVBS010000112">
    <property type="protein sequence ID" value="CAA7271775.1"/>
    <property type="molecule type" value="Genomic_DNA"/>
</dbReference>